<comment type="caution">
    <text evidence="1">The sequence shown here is derived from an EMBL/GenBank/DDBJ whole genome shotgun (WGS) entry which is preliminary data.</text>
</comment>
<evidence type="ECO:0000313" key="2">
    <source>
        <dbReference type="Proteomes" id="UP000621799"/>
    </source>
</evidence>
<dbReference type="RefSeq" id="WP_264319679.1">
    <property type="nucleotide sequence ID" value="NZ_JADEXN010000009.1"/>
</dbReference>
<dbReference type="Proteomes" id="UP000621799">
    <property type="component" value="Unassembled WGS sequence"/>
</dbReference>
<accession>A0A928Z6F1</accession>
<sequence>MGTDISYLLEGDFTAPLPGYLWHASLQKVLALDILQKYRQGQTEDATQMLEVSWEINQSLTEQPYLISQLVALIVSQYQVGVMRKIDNLPAQWQEYLRERDYLDSILTSLEGEAVYSFKFGQHFLWQLSKSSFKEVLQEQLYLDTPLLTLFILFKPVIKPYIRFSAIDTHRAYRAGCECK</sequence>
<name>A0A928Z6F1_9CYAN</name>
<dbReference type="AlphaFoldDB" id="A0A928Z6F1"/>
<proteinExistence type="predicted"/>
<protein>
    <submittedName>
        <fullName evidence="1">Uncharacterized protein</fullName>
    </submittedName>
</protein>
<dbReference type="EMBL" id="JADEXN010000009">
    <property type="protein sequence ID" value="MBE9039415.1"/>
    <property type="molecule type" value="Genomic_DNA"/>
</dbReference>
<gene>
    <name evidence="1" type="ORF">IQ235_01215</name>
</gene>
<organism evidence="1 2">
    <name type="scientific">Zarconia navalis LEGE 11467</name>
    <dbReference type="NCBI Taxonomy" id="1828826"/>
    <lineage>
        <taxon>Bacteria</taxon>
        <taxon>Bacillati</taxon>
        <taxon>Cyanobacteriota</taxon>
        <taxon>Cyanophyceae</taxon>
        <taxon>Oscillatoriophycideae</taxon>
        <taxon>Oscillatoriales</taxon>
        <taxon>Oscillatoriales incertae sedis</taxon>
        <taxon>Zarconia</taxon>
        <taxon>Zarconia navalis</taxon>
    </lineage>
</organism>
<evidence type="ECO:0000313" key="1">
    <source>
        <dbReference type="EMBL" id="MBE9039415.1"/>
    </source>
</evidence>
<reference evidence="1" key="1">
    <citation type="submission" date="2020-10" db="EMBL/GenBank/DDBJ databases">
        <authorList>
            <person name="Castelo-Branco R."/>
            <person name="Eusebio N."/>
            <person name="Adriana R."/>
            <person name="Vieira A."/>
            <person name="Brugerolle De Fraissinette N."/>
            <person name="Rezende De Castro R."/>
            <person name="Schneider M.P."/>
            <person name="Vasconcelos V."/>
            <person name="Leao P.N."/>
        </authorList>
    </citation>
    <scope>NUCLEOTIDE SEQUENCE</scope>
    <source>
        <strain evidence="1">LEGE 11467</strain>
    </source>
</reference>
<keyword evidence="2" id="KW-1185">Reference proteome</keyword>